<dbReference type="InterPro" id="IPR028098">
    <property type="entry name" value="Glyco_trans_4-like_N"/>
</dbReference>
<dbReference type="AlphaFoldDB" id="A0A0L1KCM7"/>
<keyword evidence="3" id="KW-0328">Glycosyltransferase</keyword>
<dbReference type="InterPro" id="IPR036412">
    <property type="entry name" value="HAD-like_sf"/>
</dbReference>
<proteinExistence type="inferred from homology"/>
<dbReference type="EC" id="2.4.1.14" evidence="2"/>
<feature type="domain" description="Sucrose phosphatase-like" evidence="7">
    <location>
        <begin position="438"/>
        <end position="669"/>
    </location>
</feature>
<dbReference type="NCBIfam" id="TIGR01484">
    <property type="entry name" value="HAD-SF-IIB"/>
    <property type="match status" value="1"/>
</dbReference>
<dbReference type="InterPro" id="IPR006379">
    <property type="entry name" value="HAD-SF_hydro_IIB"/>
</dbReference>
<dbReference type="EMBL" id="JYNE01000026">
    <property type="protein sequence ID" value="KNH01681.1"/>
    <property type="molecule type" value="Genomic_DNA"/>
</dbReference>
<comment type="catalytic activity">
    <reaction evidence="5">
        <text>beta-D-fructose 6-phosphate + UDP-alpha-D-glucose = sucrose 6(F)-phosphate + UDP + H(+)</text>
        <dbReference type="Rhea" id="RHEA:22172"/>
        <dbReference type="ChEBI" id="CHEBI:15378"/>
        <dbReference type="ChEBI" id="CHEBI:57634"/>
        <dbReference type="ChEBI" id="CHEBI:57723"/>
        <dbReference type="ChEBI" id="CHEBI:58223"/>
        <dbReference type="ChEBI" id="CHEBI:58885"/>
        <dbReference type="EC" id="2.4.1.14"/>
    </reaction>
</comment>
<dbReference type="Proteomes" id="UP000037446">
    <property type="component" value="Unassembled WGS sequence"/>
</dbReference>
<dbReference type="GO" id="GO:0046524">
    <property type="term" value="F:sucrose-phosphate synthase activity"/>
    <property type="evidence" value="ECO:0007669"/>
    <property type="project" value="UniProtKB-EC"/>
</dbReference>
<dbReference type="InterPro" id="IPR001296">
    <property type="entry name" value="Glyco_trans_1"/>
</dbReference>
<protein>
    <recommendedName>
        <fullName evidence="2">sucrose-phosphate synthase</fullName>
        <ecNumber evidence="2">2.4.1.14</ecNumber>
    </recommendedName>
</protein>
<evidence type="ECO:0000256" key="4">
    <source>
        <dbReference type="ARBA" id="ARBA00022679"/>
    </source>
</evidence>
<dbReference type="SFLD" id="SFLDS00003">
    <property type="entry name" value="Haloacid_Dehalogenase"/>
    <property type="match status" value="1"/>
</dbReference>
<evidence type="ECO:0000256" key="1">
    <source>
        <dbReference type="ARBA" id="ARBA00006530"/>
    </source>
</evidence>
<dbReference type="InterPro" id="IPR023214">
    <property type="entry name" value="HAD_sf"/>
</dbReference>
<feature type="domain" description="Glycosyltransferase subfamily 4-like N-terminal" evidence="8">
    <location>
        <begin position="26"/>
        <end position="188"/>
    </location>
</feature>
<comment type="similarity">
    <text evidence="1">Belongs to the glycosyltransferase 1 family.</text>
</comment>
<dbReference type="Pfam" id="PF05116">
    <property type="entry name" value="S6PP"/>
    <property type="match status" value="1"/>
</dbReference>
<gene>
    <name evidence="9" type="ORF">J121_819</name>
</gene>
<evidence type="ECO:0000256" key="3">
    <source>
        <dbReference type="ARBA" id="ARBA00022676"/>
    </source>
</evidence>
<dbReference type="SUPFAM" id="SSF53756">
    <property type="entry name" value="UDP-Glycosyltransferase/glycogen phosphorylase"/>
    <property type="match status" value="1"/>
</dbReference>
<dbReference type="PANTHER" id="PTHR46039:SF5">
    <property type="entry name" value="SUCROSE-PHOSPHATE SYNTHASE 3-RELATED"/>
    <property type="match status" value="1"/>
</dbReference>
<keyword evidence="4" id="KW-0808">Transferase</keyword>
<evidence type="ECO:0000259" key="6">
    <source>
        <dbReference type="Pfam" id="PF00534"/>
    </source>
</evidence>
<dbReference type="InterPro" id="IPR006380">
    <property type="entry name" value="SPP-like_dom"/>
</dbReference>
<dbReference type="PATRIC" id="fig|1306953.7.peg.830"/>
<dbReference type="Gene3D" id="3.40.50.2000">
    <property type="entry name" value="Glycogen Phosphorylase B"/>
    <property type="match status" value="2"/>
</dbReference>
<dbReference type="Gene3D" id="3.40.50.1000">
    <property type="entry name" value="HAD superfamily/HAD-like"/>
    <property type="match status" value="1"/>
</dbReference>
<comment type="caution">
    <text evidence="9">The sequence shown here is derived from an EMBL/GenBank/DDBJ whole genome shotgun (WGS) entry which is preliminary data.</text>
</comment>
<evidence type="ECO:0000256" key="5">
    <source>
        <dbReference type="ARBA" id="ARBA00047471"/>
    </source>
</evidence>
<dbReference type="RefSeq" id="WP_157052147.1">
    <property type="nucleotide sequence ID" value="NZ_JYNE01000026.1"/>
</dbReference>
<dbReference type="PANTHER" id="PTHR46039">
    <property type="entry name" value="SUCROSE-PHOSPHATE SYNTHASE 3-RELATED"/>
    <property type="match status" value="1"/>
</dbReference>
<evidence type="ECO:0000256" key="2">
    <source>
        <dbReference type="ARBA" id="ARBA00012536"/>
    </source>
</evidence>
<dbReference type="STRING" id="1306953.J121_819"/>
<dbReference type="InterPro" id="IPR044161">
    <property type="entry name" value="SPS"/>
</dbReference>
<dbReference type="Pfam" id="PF00534">
    <property type="entry name" value="Glycos_transf_1"/>
    <property type="match status" value="1"/>
</dbReference>
<evidence type="ECO:0000313" key="10">
    <source>
        <dbReference type="Proteomes" id="UP000037446"/>
    </source>
</evidence>
<evidence type="ECO:0000259" key="8">
    <source>
        <dbReference type="Pfam" id="PF13579"/>
    </source>
</evidence>
<feature type="domain" description="Glycosyl transferase family 1" evidence="6">
    <location>
        <begin position="229"/>
        <end position="404"/>
    </location>
</feature>
<dbReference type="Gene3D" id="3.90.1070.10">
    <property type="match status" value="1"/>
</dbReference>
<dbReference type="SFLD" id="SFLDG01141">
    <property type="entry name" value="C2.B.1:_Sucrose_Phosphatase_Li"/>
    <property type="match status" value="1"/>
</dbReference>
<evidence type="ECO:0000313" key="9">
    <source>
        <dbReference type="EMBL" id="KNH01681.1"/>
    </source>
</evidence>
<dbReference type="Pfam" id="PF13579">
    <property type="entry name" value="Glyco_trans_4_4"/>
    <property type="match status" value="1"/>
</dbReference>
<evidence type="ECO:0000259" key="7">
    <source>
        <dbReference type="Pfam" id="PF05116"/>
    </source>
</evidence>
<dbReference type="GO" id="GO:0016791">
    <property type="term" value="F:phosphatase activity"/>
    <property type="evidence" value="ECO:0007669"/>
    <property type="project" value="UniProtKB-ARBA"/>
</dbReference>
<dbReference type="SFLD" id="SFLDG01140">
    <property type="entry name" value="C2.B:_Phosphomannomutase_and_P"/>
    <property type="match status" value="1"/>
</dbReference>
<accession>A0A0L1KCM7</accession>
<reference evidence="9" key="1">
    <citation type="submission" date="2015-02" db="EMBL/GenBank/DDBJ databases">
        <authorList>
            <person name="Chooi Y.-H."/>
        </authorList>
    </citation>
    <scope>NUCLEOTIDE SEQUENCE [LARGE SCALE GENOMIC DNA]</scope>
    <source>
        <strain evidence="9">LAMA 915</strain>
    </source>
</reference>
<sequence length="688" mass="75149">MHIVSVALGGCLKGEPVRYGVTEDTGGHITYILGEMEALARRDDVEMAEIVTRRFDDPRLGAAHAQPEEWLGAKLVIRRIDSGDRRYLAKEALSADRDAFAEALIAELAQRERLPDLIHAHFADAADVARRVEDALGIPFVYTAHSLGMDKRRALASPSAAIDARIEEEDRAIAHARAVIGSSRDECERQLTAYPSTRIGKIHRLVPGVSRRSGGCDDTPARELVAPFLRDPSKPIVLAIARPVHKKNLVRLIDSFGTNSVLRERCNLVVLAGLRDDLSSGEAEQQQVLQGLVDAIDRHDLYGRVAYPKAHTREQVGALYELAARTGGVFVNPALMEPYGLTLVEAAAHGLPVVATKIGGPQDIIGELEHGLLVDPQDETAIGGAIERLVTDTALWKRCARNARTNSLGVNWDAYAAGFLAIARDIVAATPARCIAPASLLVSDLDNTLTGCDHGVTRIGQFFRRQRDFGFVIATGRSIVEARRLVRDWKLPLPLAWITAVGTEIYVERDGELALDQGFAERIRHQWHPGAIERALAGLPGLVPQPDYDQRAYKRSYYAECPGLAKRVEERLRQCDIPARVVFSHDRLLDIMPRQAGKAAAMRHVAAMLGIPLDRVFAAGDSGNDADMLTACRNAILVGNHAEEVAALASRPNVYLARRSHASGTLEGILAHHRAQRVRGRQAGRVPA</sequence>
<organism evidence="9 10">
    <name type="scientific">Qipengyuania citrea LAMA 915</name>
    <dbReference type="NCBI Taxonomy" id="1306953"/>
    <lineage>
        <taxon>Bacteria</taxon>
        <taxon>Pseudomonadati</taxon>
        <taxon>Pseudomonadota</taxon>
        <taxon>Alphaproteobacteria</taxon>
        <taxon>Sphingomonadales</taxon>
        <taxon>Erythrobacteraceae</taxon>
        <taxon>Qipengyuania</taxon>
    </lineage>
</organism>
<name>A0A0L1KCM7_9SPHN</name>
<dbReference type="SUPFAM" id="SSF56784">
    <property type="entry name" value="HAD-like"/>
    <property type="match status" value="1"/>
</dbReference>